<keyword evidence="3" id="KW-1185">Reference proteome</keyword>
<comment type="caution">
    <text evidence="2">The sequence shown here is derived from an EMBL/GenBank/DDBJ whole genome shotgun (WGS) entry which is preliminary data.</text>
</comment>
<dbReference type="EMBL" id="JAKCXM010000047">
    <property type="protein sequence ID" value="KAJ0405297.1"/>
    <property type="molecule type" value="Genomic_DNA"/>
</dbReference>
<dbReference type="InterPro" id="IPR036322">
    <property type="entry name" value="WD40_repeat_dom_sf"/>
</dbReference>
<evidence type="ECO:0000313" key="2">
    <source>
        <dbReference type="EMBL" id="KAJ0405297.1"/>
    </source>
</evidence>
<gene>
    <name evidence="2" type="ORF">P43SY_001056</name>
</gene>
<proteinExistence type="predicted"/>
<evidence type="ECO:0000313" key="3">
    <source>
        <dbReference type="Proteomes" id="UP001209570"/>
    </source>
</evidence>
<dbReference type="InterPro" id="IPR001680">
    <property type="entry name" value="WD40_rpt"/>
</dbReference>
<reference evidence="2" key="1">
    <citation type="submission" date="2021-12" db="EMBL/GenBank/DDBJ databases">
        <title>Prjna785345.</title>
        <authorList>
            <person name="Rujirawat T."/>
            <person name="Krajaejun T."/>
        </authorList>
    </citation>
    <scope>NUCLEOTIDE SEQUENCE</scope>
    <source>
        <strain evidence="2">Pi057C3</strain>
    </source>
</reference>
<organism evidence="2 3">
    <name type="scientific">Pythium insidiosum</name>
    <name type="common">Pythiosis disease agent</name>
    <dbReference type="NCBI Taxonomy" id="114742"/>
    <lineage>
        <taxon>Eukaryota</taxon>
        <taxon>Sar</taxon>
        <taxon>Stramenopiles</taxon>
        <taxon>Oomycota</taxon>
        <taxon>Peronosporomycetes</taxon>
        <taxon>Pythiales</taxon>
        <taxon>Pythiaceae</taxon>
        <taxon>Pythium</taxon>
    </lineage>
</organism>
<dbReference type="Gene3D" id="2.130.10.10">
    <property type="entry name" value="YVTN repeat-like/Quinoprotein amine dehydrogenase"/>
    <property type="match status" value="1"/>
</dbReference>
<dbReference type="AlphaFoldDB" id="A0AAD5LLC6"/>
<dbReference type="Pfam" id="PF00400">
    <property type="entry name" value="WD40"/>
    <property type="match status" value="2"/>
</dbReference>
<dbReference type="InterPro" id="IPR015943">
    <property type="entry name" value="WD40/YVTN_repeat-like_dom_sf"/>
</dbReference>
<protein>
    <submittedName>
        <fullName evidence="2">Uncharacterized protein</fullName>
    </submittedName>
</protein>
<evidence type="ECO:0000256" key="1">
    <source>
        <dbReference type="SAM" id="MobiDB-lite"/>
    </source>
</evidence>
<accession>A0AAD5LLC6</accession>
<name>A0AAD5LLC6_PYTIN</name>
<dbReference type="SMART" id="SM00320">
    <property type="entry name" value="WD40"/>
    <property type="match status" value="3"/>
</dbReference>
<feature type="region of interest" description="Disordered" evidence="1">
    <location>
        <begin position="612"/>
        <end position="632"/>
    </location>
</feature>
<dbReference type="SUPFAM" id="SSF50978">
    <property type="entry name" value="WD40 repeat-like"/>
    <property type="match status" value="1"/>
</dbReference>
<sequence length="632" mass="67370">MSLANASSRGARGPATIPTHSVYDLQRSLQGVELLAHLTAEPVSDKKPSRLTDVAFHPVRPWLAAVDAKGDGLVWNYNTKEVITTLSLDIAADAAPATDAGDADDAAFGLSASNTPTGRGGLLQKAAAASSPTSYVRASSRSRSTSLRMLFYDHESVSWVTRLDHRVVFDEWMVILTATHVVLCDLNQASSIRSVASDDLQRQVPTSVAILPGGLLAIGCSDGKIRVWDPQQWRTLHTLDTGSLKEVQELLLLPLAPEAIYLTSVTLDGHVATWQVAATGDCVKVPGAVDLKDLYKPYDGSSGVNDLRLHPHHDLVSATTKDGTVYFFDLTPLRRQSKTMTLVSILPTTKLPGALVLTGPRRSSLSVVSMAASGASVVISELATRGRAVGRDNLPASYLELVVGTTVEARDLRLFVGLAALKKTKVLALVASPRDAAELACVTSFGIFVLRASTIATAPAVLVARGAEKAPLVLTPGPGRISLQLLGEEVSSKQEDYKLQSGQDAPNERLRTPLLQPCPMHAAYVSVLLPAAAHVEIVQMDSELRNQKSINMHMAFSGNAIAIAWHATRPRFALLVPHDPSARRLTRAVSSLSAPKRRGFMFGKAAGGGGSNDDLGIGDAKTRSTLARARRT</sequence>
<dbReference type="Proteomes" id="UP001209570">
    <property type="component" value="Unassembled WGS sequence"/>
</dbReference>